<keyword evidence="4" id="KW-0804">Transcription</keyword>
<dbReference type="PANTHER" id="PTHR13082:SF0">
    <property type="entry name" value="HISTONE DEACETYLASE COMPLEX SUBUNIT SAP18"/>
    <property type="match status" value="1"/>
</dbReference>
<dbReference type="InterPro" id="IPR042534">
    <property type="entry name" value="SAP18_sf"/>
</dbReference>
<sequence>MSLSLVGEPCDKHTFEEEDLVDRSTKKLKPNNVDCSEVIMDDQISDGGNEKEQSAEEKGKPSYSEVVMKAAGYKPNPNEIIKMVQEELCPFLEEELRAKEAVKEFVTRPIIEVSHEEYEEWCRPWKNALIVNLKSVEVGAAVAVAAMSESGGGGGSGSKRQGGGGGGDNKPLPPPPRGRPGPPPFHPPRTRTDPVDREKTCPLLLRVFTKSGSHHSPEEFAVRGKEPKDEVQIYTWKDATLRELTDLVKEVAPSARRRNAKLSFAFVFPDKNGRFKVQEVGKTLSFGTGRLDDGKALADLNFEIGDYLDVAILDRMAYLSIDSAVKVSQPSLGLPQVEGNVSLTGLVNFDGELDYSPHVYGWVKQGFRICCSLPMLQ</sequence>
<evidence type="ECO:0000256" key="1">
    <source>
        <dbReference type="ARBA" id="ARBA00009143"/>
    </source>
</evidence>
<evidence type="ECO:0000256" key="3">
    <source>
        <dbReference type="ARBA" id="ARBA00023015"/>
    </source>
</evidence>
<protein>
    <recommendedName>
        <fullName evidence="5">18 kDa Sin3-associated polypeptide</fullName>
    </recommendedName>
</protein>
<proteinExistence type="inferred from homology"/>
<dbReference type="Gene3D" id="3.10.20.550">
    <property type="entry name" value="ASAP complex, SAP18 subunit"/>
    <property type="match status" value="1"/>
</dbReference>
<dbReference type="Pfam" id="PF06487">
    <property type="entry name" value="SAP18"/>
    <property type="match status" value="1"/>
</dbReference>
<dbReference type="AlphaFoldDB" id="A0AAN9FE44"/>
<reference evidence="7 8" key="1">
    <citation type="submission" date="2024-01" db="EMBL/GenBank/DDBJ databases">
        <title>The genomes of 5 underutilized Papilionoideae crops provide insights into root nodulation and disease resistanc.</title>
        <authorList>
            <person name="Yuan L."/>
        </authorList>
    </citation>
    <scope>NUCLEOTIDE SEQUENCE [LARGE SCALE GENOMIC DNA]</scope>
    <source>
        <strain evidence="7">ZHUSHIDOU_FW_LH</strain>
        <tissue evidence="7">Leaf</tissue>
    </source>
</reference>
<evidence type="ECO:0000256" key="5">
    <source>
        <dbReference type="ARBA" id="ARBA00030511"/>
    </source>
</evidence>
<feature type="compositionally biased region" description="Pro residues" evidence="6">
    <location>
        <begin position="171"/>
        <end position="187"/>
    </location>
</feature>
<feature type="compositionally biased region" description="Basic and acidic residues" evidence="6">
    <location>
        <begin position="48"/>
        <end position="60"/>
    </location>
</feature>
<dbReference type="EMBL" id="JAYWIO010000003">
    <property type="protein sequence ID" value="KAK7274649.1"/>
    <property type="molecule type" value="Genomic_DNA"/>
</dbReference>
<dbReference type="GO" id="GO:0005634">
    <property type="term" value="C:nucleus"/>
    <property type="evidence" value="ECO:0007669"/>
    <property type="project" value="TreeGrafter"/>
</dbReference>
<dbReference type="PANTHER" id="PTHR13082">
    <property type="entry name" value="SAP18"/>
    <property type="match status" value="1"/>
</dbReference>
<keyword evidence="3" id="KW-0805">Transcription regulation</keyword>
<evidence type="ECO:0000313" key="8">
    <source>
        <dbReference type="Proteomes" id="UP001372338"/>
    </source>
</evidence>
<evidence type="ECO:0000313" key="7">
    <source>
        <dbReference type="EMBL" id="KAK7274649.1"/>
    </source>
</evidence>
<feature type="region of interest" description="Disordered" evidence="6">
    <location>
        <begin position="148"/>
        <end position="197"/>
    </location>
</feature>
<keyword evidence="8" id="KW-1185">Reference proteome</keyword>
<dbReference type="FunFam" id="3.10.20.550:FF:000001">
    <property type="entry name" value="Histone deacetylase complex subunit SAP18"/>
    <property type="match status" value="1"/>
</dbReference>
<dbReference type="InterPro" id="IPR010516">
    <property type="entry name" value="SAP18"/>
</dbReference>
<evidence type="ECO:0000256" key="6">
    <source>
        <dbReference type="SAM" id="MobiDB-lite"/>
    </source>
</evidence>
<feature type="region of interest" description="Disordered" evidence="6">
    <location>
        <begin position="38"/>
        <end position="62"/>
    </location>
</feature>
<gene>
    <name evidence="7" type="ORF">RIF29_15745</name>
</gene>
<name>A0AAN9FE44_CROPI</name>
<evidence type="ECO:0000256" key="4">
    <source>
        <dbReference type="ARBA" id="ARBA00023163"/>
    </source>
</evidence>
<feature type="compositionally biased region" description="Gly residues" evidence="6">
    <location>
        <begin position="150"/>
        <end position="168"/>
    </location>
</feature>
<dbReference type="Proteomes" id="UP001372338">
    <property type="component" value="Unassembled WGS sequence"/>
</dbReference>
<keyword evidence="2" id="KW-0678">Repressor</keyword>
<dbReference type="GO" id="GO:0003714">
    <property type="term" value="F:transcription corepressor activity"/>
    <property type="evidence" value="ECO:0007669"/>
    <property type="project" value="TreeGrafter"/>
</dbReference>
<comment type="similarity">
    <text evidence="1">Belongs to the SAP18 family.</text>
</comment>
<comment type="caution">
    <text evidence="7">The sequence shown here is derived from an EMBL/GenBank/DDBJ whole genome shotgun (WGS) entry which is preliminary data.</text>
</comment>
<evidence type="ECO:0000256" key="2">
    <source>
        <dbReference type="ARBA" id="ARBA00022491"/>
    </source>
</evidence>
<organism evidence="7 8">
    <name type="scientific">Crotalaria pallida</name>
    <name type="common">Smooth rattlebox</name>
    <name type="synonym">Crotalaria striata</name>
    <dbReference type="NCBI Taxonomy" id="3830"/>
    <lineage>
        <taxon>Eukaryota</taxon>
        <taxon>Viridiplantae</taxon>
        <taxon>Streptophyta</taxon>
        <taxon>Embryophyta</taxon>
        <taxon>Tracheophyta</taxon>
        <taxon>Spermatophyta</taxon>
        <taxon>Magnoliopsida</taxon>
        <taxon>eudicotyledons</taxon>
        <taxon>Gunneridae</taxon>
        <taxon>Pentapetalae</taxon>
        <taxon>rosids</taxon>
        <taxon>fabids</taxon>
        <taxon>Fabales</taxon>
        <taxon>Fabaceae</taxon>
        <taxon>Papilionoideae</taxon>
        <taxon>50 kb inversion clade</taxon>
        <taxon>genistoids sensu lato</taxon>
        <taxon>core genistoids</taxon>
        <taxon>Crotalarieae</taxon>
        <taxon>Crotalaria</taxon>
    </lineage>
</organism>
<accession>A0AAN9FE44</accession>